<accession>A0A443S6D3</accession>
<protein>
    <recommendedName>
        <fullName evidence="3">DNA-directed DNA polymerase</fullName>
    </recommendedName>
</protein>
<name>A0A443S6D3_9ACAR</name>
<dbReference type="Gene3D" id="3.40.1800.10">
    <property type="entry name" value="His-Me finger endonucleases"/>
    <property type="match status" value="1"/>
</dbReference>
<keyword evidence="2" id="KW-1185">Reference proteome</keyword>
<feature type="non-terminal residue" evidence="1">
    <location>
        <position position="1"/>
    </location>
</feature>
<reference evidence="1 2" key="1">
    <citation type="journal article" date="2018" name="Gigascience">
        <title>Genomes of trombidid mites reveal novel predicted allergens and laterally-transferred genes associated with secondary metabolism.</title>
        <authorList>
            <person name="Dong X."/>
            <person name="Chaisiri K."/>
            <person name="Xia D."/>
            <person name="Armstrong S.D."/>
            <person name="Fang Y."/>
            <person name="Donnelly M.J."/>
            <person name="Kadowaki T."/>
            <person name="McGarry J.W."/>
            <person name="Darby A.C."/>
            <person name="Makepeace B.L."/>
        </authorList>
    </citation>
    <scope>NUCLEOTIDE SEQUENCE [LARGE SCALE GENOMIC DNA]</scope>
    <source>
        <strain evidence="1">UoL-UT</strain>
    </source>
</reference>
<dbReference type="InterPro" id="IPR038563">
    <property type="entry name" value="Endonuclease_7_sf"/>
</dbReference>
<proteinExistence type="predicted"/>
<dbReference type="InterPro" id="IPR044925">
    <property type="entry name" value="His-Me_finger_sf"/>
</dbReference>
<sequence length="538" mass="64680">LSNHNGEVFICRNCLSYSTQSKTLMERHKERCNNNKSSIINFPNEKTLYFKNHIRKLKMPYVIYADFESFLMQLDSCSPSNEKSFTQKYQLHKASSYCVFIKSLYDNIKNPLRIFRRQEIEKHFCEYLTEISKEIYMQMKIEKKIIITEEQEKQFKKSKFCWMCDQKFEFDYGHKQDDRVRDHDHYTGLYRGPAHRKCNVNFHEKKVIPIFFHNLSGYDSHLFIKNLGFDVKELKLIAQNEEKYISFSKNILVEKYEYKDKKGELKEVKKYIELRFLDSLRFMPESINSLSNYLKPDQFHETINYLKKLNLETKIEYLRKGVFPYKYIDSMEKYNETKLPSQESFYNDLSKTHITDEEYNYAQKVWNEFECKTIDIFENFRNVCMKTYDFDPCWYYTTAGLSWDAMLKITKIKLEYINNVEMLLFFESGIRGGISQVSHSYAKANNKYYEKDIKEEKKAKGTKTYVVKKELKFQNYYDILMKKSTVNNKPNVLYKNQNVIRSKKHEIYSQTINKIALSYNDDKRFKLDNGISSLPYGH</sequence>
<dbReference type="OrthoDB" id="6429905at2759"/>
<evidence type="ECO:0008006" key="3">
    <source>
        <dbReference type="Google" id="ProtNLM"/>
    </source>
</evidence>
<dbReference type="PANTHER" id="PTHR31511">
    <property type="entry name" value="PROTEIN CBG23764"/>
    <property type="match status" value="1"/>
</dbReference>
<dbReference type="VEuPathDB" id="VectorBase:LDEU008931"/>
<dbReference type="AlphaFoldDB" id="A0A443S6D3"/>
<dbReference type="PANTHER" id="PTHR31511:SF12">
    <property type="entry name" value="RHO TERMINATION FACTOR N-TERMINAL DOMAIN-CONTAINING PROTEIN"/>
    <property type="match status" value="1"/>
</dbReference>
<dbReference type="Proteomes" id="UP000288716">
    <property type="component" value="Unassembled WGS sequence"/>
</dbReference>
<dbReference type="SUPFAM" id="SSF54060">
    <property type="entry name" value="His-Me finger endonucleases"/>
    <property type="match status" value="1"/>
</dbReference>
<evidence type="ECO:0000313" key="2">
    <source>
        <dbReference type="Proteomes" id="UP000288716"/>
    </source>
</evidence>
<dbReference type="EMBL" id="NCKV01007111">
    <property type="protein sequence ID" value="RWS23109.1"/>
    <property type="molecule type" value="Genomic_DNA"/>
</dbReference>
<comment type="caution">
    <text evidence="1">The sequence shown here is derived from an EMBL/GenBank/DDBJ whole genome shotgun (WGS) entry which is preliminary data.</text>
</comment>
<organism evidence="1 2">
    <name type="scientific">Leptotrombidium deliense</name>
    <dbReference type="NCBI Taxonomy" id="299467"/>
    <lineage>
        <taxon>Eukaryota</taxon>
        <taxon>Metazoa</taxon>
        <taxon>Ecdysozoa</taxon>
        <taxon>Arthropoda</taxon>
        <taxon>Chelicerata</taxon>
        <taxon>Arachnida</taxon>
        <taxon>Acari</taxon>
        <taxon>Acariformes</taxon>
        <taxon>Trombidiformes</taxon>
        <taxon>Prostigmata</taxon>
        <taxon>Anystina</taxon>
        <taxon>Parasitengona</taxon>
        <taxon>Trombiculoidea</taxon>
        <taxon>Trombiculidae</taxon>
        <taxon>Leptotrombidium</taxon>
    </lineage>
</organism>
<evidence type="ECO:0000313" key="1">
    <source>
        <dbReference type="EMBL" id="RWS23109.1"/>
    </source>
</evidence>
<gene>
    <name evidence="1" type="ORF">B4U80_04804</name>
</gene>
<dbReference type="STRING" id="299467.A0A443S6D3"/>